<organism evidence="2 3">
    <name type="scientific">Seminavis robusta</name>
    <dbReference type="NCBI Taxonomy" id="568900"/>
    <lineage>
        <taxon>Eukaryota</taxon>
        <taxon>Sar</taxon>
        <taxon>Stramenopiles</taxon>
        <taxon>Ochrophyta</taxon>
        <taxon>Bacillariophyta</taxon>
        <taxon>Bacillariophyceae</taxon>
        <taxon>Bacillariophycidae</taxon>
        <taxon>Naviculales</taxon>
        <taxon>Naviculaceae</taxon>
        <taxon>Seminavis</taxon>
    </lineage>
</organism>
<comment type="caution">
    <text evidence="2">The sequence shown here is derived from an EMBL/GenBank/DDBJ whole genome shotgun (WGS) entry which is preliminary data.</text>
</comment>
<evidence type="ECO:0000256" key="1">
    <source>
        <dbReference type="SAM" id="MobiDB-lite"/>
    </source>
</evidence>
<dbReference type="EMBL" id="CAICTM010001978">
    <property type="protein sequence ID" value="CAB9527342.1"/>
    <property type="molecule type" value="Genomic_DNA"/>
</dbReference>
<proteinExistence type="predicted"/>
<reference evidence="2" key="1">
    <citation type="submission" date="2020-06" db="EMBL/GenBank/DDBJ databases">
        <authorList>
            <consortium name="Plant Systems Biology data submission"/>
        </authorList>
    </citation>
    <scope>NUCLEOTIDE SEQUENCE</scope>
    <source>
        <strain evidence="2">D6</strain>
    </source>
</reference>
<accession>A0A9N8EUE3</accession>
<dbReference type="Proteomes" id="UP001153069">
    <property type="component" value="Unassembled WGS sequence"/>
</dbReference>
<keyword evidence="3" id="KW-1185">Reference proteome</keyword>
<feature type="compositionally biased region" description="Basic residues" evidence="1">
    <location>
        <begin position="70"/>
        <end position="90"/>
    </location>
</feature>
<feature type="region of interest" description="Disordered" evidence="1">
    <location>
        <begin position="63"/>
        <end position="101"/>
    </location>
</feature>
<sequence length="325" mass="35825">MPTTRKLRSKVLPDDLDAEFGGTCNDPYSSNWVVGALYGRGCPNPEPDDGTTLPEDTYEFVAEEDVNQKQRSHTRKIKSSPATKKKKPHKPIPDNTMSSNNVLGSPIKLLRAQLSNADERDDDLEVVFDIDLENEENHGDYLVTMSTEERVKKMQASAIVVVRPNVAPEAVKDFSATFTKDCISIDGPAADHEFLAAASGKDGWLTKLDKTKTRFEATKLLTTLTSLVTKLKKKKRPKTTHISVKSLGITVSNEYFSPGVAKHVLKLIPLPYKVTRKGKNGASEEVTRVILVWRAYIVGTLGEVEADDAQTGVDDLLNEMLALQG</sequence>
<evidence type="ECO:0000313" key="3">
    <source>
        <dbReference type="Proteomes" id="UP001153069"/>
    </source>
</evidence>
<name>A0A9N8EUE3_9STRA</name>
<dbReference type="AlphaFoldDB" id="A0A9N8EUE3"/>
<protein>
    <submittedName>
        <fullName evidence="2">Uncharacterized protein</fullName>
    </submittedName>
</protein>
<gene>
    <name evidence="2" type="ORF">SEMRO_1980_G309120.1</name>
</gene>
<evidence type="ECO:0000313" key="2">
    <source>
        <dbReference type="EMBL" id="CAB9527342.1"/>
    </source>
</evidence>